<reference evidence="2 3" key="1">
    <citation type="submission" date="2014-04" db="EMBL/GenBank/DDBJ databases">
        <authorList>
            <consortium name="DOE Joint Genome Institute"/>
            <person name="Kuo A."/>
            <person name="Kohler A."/>
            <person name="Nagy L.G."/>
            <person name="Floudas D."/>
            <person name="Copeland A."/>
            <person name="Barry K.W."/>
            <person name="Cichocki N."/>
            <person name="Veneault-Fourrey C."/>
            <person name="LaButti K."/>
            <person name="Lindquist E.A."/>
            <person name="Lipzen A."/>
            <person name="Lundell T."/>
            <person name="Morin E."/>
            <person name="Murat C."/>
            <person name="Sun H."/>
            <person name="Tunlid A."/>
            <person name="Henrissat B."/>
            <person name="Grigoriev I.V."/>
            <person name="Hibbett D.S."/>
            <person name="Martin F."/>
            <person name="Nordberg H.P."/>
            <person name="Cantor M.N."/>
            <person name="Hua S.X."/>
        </authorList>
    </citation>
    <scope>NUCLEOTIDE SEQUENCE [LARGE SCALE GENOMIC DNA]</scope>
    <source>
        <strain evidence="2 3">Foug A</strain>
    </source>
</reference>
<feature type="region of interest" description="Disordered" evidence="1">
    <location>
        <begin position="125"/>
        <end position="144"/>
    </location>
</feature>
<dbReference type="Proteomes" id="UP000053989">
    <property type="component" value="Unassembled WGS sequence"/>
</dbReference>
<sequence length="144" mass="15884">MRAVIVAREVERFSLCSWTESIGVISAIMSVVAGRRVTDPVPTSSTKVLEVAGYCFSNVQSLGTLRNKEHTATRIWPRGTEAWLQLDLGYVQAPSVSQSRSYFHTTGLCSAKATGKYSCISVSEDRFSPSQPHKNRSVQSLRQT</sequence>
<proteinExistence type="predicted"/>
<accession>A0A0C3EEL5</accession>
<dbReference type="AlphaFoldDB" id="A0A0C3EEL5"/>
<feature type="compositionally biased region" description="Polar residues" evidence="1">
    <location>
        <begin position="128"/>
        <end position="144"/>
    </location>
</feature>
<dbReference type="InParanoid" id="A0A0C3EEL5"/>
<reference evidence="3" key="2">
    <citation type="submission" date="2015-01" db="EMBL/GenBank/DDBJ databases">
        <title>Evolutionary Origins and Diversification of the Mycorrhizal Mutualists.</title>
        <authorList>
            <consortium name="DOE Joint Genome Institute"/>
            <consortium name="Mycorrhizal Genomics Consortium"/>
            <person name="Kohler A."/>
            <person name="Kuo A."/>
            <person name="Nagy L.G."/>
            <person name="Floudas D."/>
            <person name="Copeland A."/>
            <person name="Barry K.W."/>
            <person name="Cichocki N."/>
            <person name="Veneault-Fourrey C."/>
            <person name="LaButti K."/>
            <person name="Lindquist E.A."/>
            <person name="Lipzen A."/>
            <person name="Lundell T."/>
            <person name="Morin E."/>
            <person name="Murat C."/>
            <person name="Riley R."/>
            <person name="Ohm R."/>
            <person name="Sun H."/>
            <person name="Tunlid A."/>
            <person name="Henrissat B."/>
            <person name="Grigoriev I.V."/>
            <person name="Hibbett D.S."/>
            <person name="Martin F."/>
        </authorList>
    </citation>
    <scope>NUCLEOTIDE SEQUENCE [LARGE SCALE GENOMIC DNA]</scope>
    <source>
        <strain evidence="3">Foug A</strain>
    </source>
</reference>
<organism evidence="2 3">
    <name type="scientific">Scleroderma citrinum Foug A</name>
    <dbReference type="NCBI Taxonomy" id="1036808"/>
    <lineage>
        <taxon>Eukaryota</taxon>
        <taxon>Fungi</taxon>
        <taxon>Dikarya</taxon>
        <taxon>Basidiomycota</taxon>
        <taxon>Agaricomycotina</taxon>
        <taxon>Agaricomycetes</taxon>
        <taxon>Agaricomycetidae</taxon>
        <taxon>Boletales</taxon>
        <taxon>Sclerodermatineae</taxon>
        <taxon>Sclerodermataceae</taxon>
        <taxon>Scleroderma</taxon>
    </lineage>
</organism>
<name>A0A0C3EEL5_9AGAM</name>
<evidence type="ECO:0000313" key="3">
    <source>
        <dbReference type="Proteomes" id="UP000053989"/>
    </source>
</evidence>
<dbReference type="HOGENOM" id="CLU_1797596_0_0_1"/>
<gene>
    <name evidence="2" type="ORF">SCLCIDRAFT_251401</name>
</gene>
<dbReference type="EMBL" id="KN822015">
    <property type="protein sequence ID" value="KIM66739.1"/>
    <property type="molecule type" value="Genomic_DNA"/>
</dbReference>
<evidence type="ECO:0000256" key="1">
    <source>
        <dbReference type="SAM" id="MobiDB-lite"/>
    </source>
</evidence>
<keyword evidence="3" id="KW-1185">Reference proteome</keyword>
<evidence type="ECO:0000313" key="2">
    <source>
        <dbReference type="EMBL" id="KIM66739.1"/>
    </source>
</evidence>
<protein>
    <submittedName>
        <fullName evidence="2">Uncharacterized protein</fullName>
    </submittedName>
</protein>